<dbReference type="AlphaFoldDB" id="A0A5C6LKW6"/>
<evidence type="ECO:0000256" key="1">
    <source>
        <dbReference type="ARBA" id="ARBA00022729"/>
    </source>
</evidence>
<protein>
    <recommendedName>
        <fullName evidence="4">Calx-beta domain-containing protein</fullName>
    </recommendedName>
</protein>
<dbReference type="RefSeq" id="WP_222597148.1">
    <property type="nucleotide sequence ID" value="NZ_VOHS01000047.1"/>
</dbReference>
<feature type="non-terminal residue" evidence="5">
    <location>
        <position position="1"/>
    </location>
</feature>
<accession>A0A5C6LKW6</accession>
<keyword evidence="3" id="KW-0106">Calcium</keyword>
<dbReference type="Gene3D" id="2.60.40.2030">
    <property type="match status" value="1"/>
</dbReference>
<dbReference type="Pfam" id="PF03160">
    <property type="entry name" value="Calx-beta"/>
    <property type="match status" value="1"/>
</dbReference>
<name>A0A5C6LKW6_9BACT</name>
<dbReference type="Proteomes" id="UP000318815">
    <property type="component" value="Unassembled WGS sequence"/>
</dbReference>
<dbReference type="GO" id="GO:0016020">
    <property type="term" value="C:membrane"/>
    <property type="evidence" value="ECO:0007669"/>
    <property type="project" value="InterPro"/>
</dbReference>
<evidence type="ECO:0000313" key="5">
    <source>
        <dbReference type="EMBL" id="TWV94339.1"/>
    </source>
</evidence>
<dbReference type="InterPro" id="IPR038081">
    <property type="entry name" value="CalX-like_sf"/>
</dbReference>
<feature type="domain" description="Calx-beta" evidence="4">
    <location>
        <begin position="1"/>
        <end position="78"/>
    </location>
</feature>
<keyword evidence="6" id="KW-1185">Reference proteome</keyword>
<evidence type="ECO:0000256" key="3">
    <source>
        <dbReference type="ARBA" id="ARBA00022837"/>
    </source>
</evidence>
<reference evidence="5 6" key="1">
    <citation type="submission" date="2019-08" db="EMBL/GenBank/DDBJ databases">
        <title>Whole genome sequencing of chitin degrading bacteria Chitinophaga pinensis YS16.</title>
        <authorList>
            <person name="Singh R.P."/>
            <person name="Manchanda G."/>
            <person name="Maurya I.K."/>
            <person name="Joshi N.K."/>
            <person name="Srivastava A.K."/>
        </authorList>
    </citation>
    <scope>NUCLEOTIDE SEQUENCE [LARGE SCALE GENOMIC DNA]</scope>
    <source>
        <strain evidence="5 6">YS-16</strain>
    </source>
</reference>
<dbReference type="EMBL" id="VOHS01000047">
    <property type="protein sequence ID" value="TWV94339.1"/>
    <property type="molecule type" value="Genomic_DNA"/>
</dbReference>
<sequence length="159" mass="16458">TVAGTATAGADYTSLGTSVIIPAGQNSVTLTVPVLDDQIIEATETVVVNVTGGTTISIGTFTANATNATATVNINDNDNTAVNKVISIVAANDGAEPATNGAFTISLPTGVSVNEDVTVNFTTTVPLQRVLTTLHQVQLLSFRRTKQRNADCSGTRYHH</sequence>
<keyword evidence="1" id="KW-0732">Signal</keyword>
<evidence type="ECO:0000259" key="4">
    <source>
        <dbReference type="Pfam" id="PF03160"/>
    </source>
</evidence>
<dbReference type="SUPFAM" id="SSF141072">
    <property type="entry name" value="CalX-like"/>
    <property type="match status" value="1"/>
</dbReference>
<organism evidence="5 6">
    <name type="scientific">Chitinophaga pinensis</name>
    <dbReference type="NCBI Taxonomy" id="79329"/>
    <lineage>
        <taxon>Bacteria</taxon>
        <taxon>Pseudomonadati</taxon>
        <taxon>Bacteroidota</taxon>
        <taxon>Chitinophagia</taxon>
        <taxon>Chitinophagales</taxon>
        <taxon>Chitinophagaceae</taxon>
        <taxon>Chitinophaga</taxon>
    </lineage>
</organism>
<gene>
    <name evidence="5" type="ORF">FEF09_25730</name>
</gene>
<proteinExistence type="predicted"/>
<dbReference type="GO" id="GO:0007154">
    <property type="term" value="P:cell communication"/>
    <property type="evidence" value="ECO:0007669"/>
    <property type="project" value="InterPro"/>
</dbReference>
<evidence type="ECO:0000256" key="2">
    <source>
        <dbReference type="ARBA" id="ARBA00022737"/>
    </source>
</evidence>
<dbReference type="InterPro" id="IPR003644">
    <property type="entry name" value="Calx_beta"/>
</dbReference>
<comment type="caution">
    <text evidence="5">The sequence shown here is derived from an EMBL/GenBank/DDBJ whole genome shotgun (WGS) entry which is preliminary data.</text>
</comment>
<evidence type="ECO:0000313" key="6">
    <source>
        <dbReference type="Proteomes" id="UP000318815"/>
    </source>
</evidence>
<keyword evidence="2" id="KW-0677">Repeat</keyword>